<dbReference type="GO" id="GO:0006357">
    <property type="term" value="P:regulation of transcription by RNA polymerase II"/>
    <property type="evidence" value="ECO:0007669"/>
    <property type="project" value="InterPro"/>
</dbReference>
<evidence type="ECO:0000256" key="2">
    <source>
        <dbReference type="SAM" id="MobiDB-lite"/>
    </source>
</evidence>
<evidence type="ECO:0000259" key="3">
    <source>
        <dbReference type="SMART" id="SM00739"/>
    </source>
</evidence>
<dbReference type="GO" id="GO:0006368">
    <property type="term" value="P:transcription elongation by RNA polymerase II"/>
    <property type="evidence" value="ECO:0007669"/>
    <property type="project" value="TreeGrafter"/>
</dbReference>
<dbReference type="GO" id="GO:0003729">
    <property type="term" value="F:mRNA binding"/>
    <property type="evidence" value="ECO:0007669"/>
    <property type="project" value="TreeGrafter"/>
</dbReference>
<proteinExistence type="predicted"/>
<dbReference type="PANTHER" id="PTHR11125:SF7">
    <property type="entry name" value="TRANSCRIPTION ELONGATION FACTOR SPT5"/>
    <property type="match status" value="1"/>
</dbReference>
<accession>A0A4Y7PE19</accession>
<reference evidence="4 5" key="1">
    <citation type="submission" date="2018-06" db="EMBL/GenBank/DDBJ databases">
        <title>A transcriptomic atlas of mushroom development highlights an independent origin of complex multicellularity.</title>
        <authorList>
            <consortium name="DOE Joint Genome Institute"/>
            <person name="Krizsan K."/>
            <person name="Almasi E."/>
            <person name="Merenyi Z."/>
            <person name="Sahu N."/>
            <person name="Viragh M."/>
            <person name="Koszo T."/>
            <person name="Mondo S."/>
            <person name="Kiss B."/>
            <person name="Balint B."/>
            <person name="Kues U."/>
            <person name="Barry K."/>
            <person name="Hegedus J.C."/>
            <person name="Henrissat B."/>
            <person name="Johnson J."/>
            <person name="Lipzen A."/>
            <person name="Ohm R."/>
            <person name="Nagy I."/>
            <person name="Pangilinan J."/>
            <person name="Yan J."/>
            <person name="Xiong Y."/>
            <person name="Grigoriev I.V."/>
            <person name="Hibbett D.S."/>
            <person name="Nagy L.G."/>
        </authorList>
    </citation>
    <scope>NUCLEOTIDE SEQUENCE [LARGE SCALE GENOMIC DNA]</scope>
    <source>
        <strain evidence="4 5">SZMC22713</strain>
    </source>
</reference>
<protein>
    <recommendedName>
        <fullName evidence="3">KOW domain-containing protein</fullName>
    </recommendedName>
</protein>
<evidence type="ECO:0000256" key="1">
    <source>
        <dbReference type="SAM" id="Coils"/>
    </source>
</evidence>
<dbReference type="InterPro" id="IPR039659">
    <property type="entry name" value="SPT5"/>
</dbReference>
<feature type="domain" description="KOW" evidence="3">
    <location>
        <begin position="251"/>
        <end position="278"/>
    </location>
</feature>
<dbReference type="EMBL" id="ML170752">
    <property type="protein sequence ID" value="TDL13291.1"/>
    <property type="molecule type" value="Genomic_DNA"/>
</dbReference>
<dbReference type="OrthoDB" id="3048802at2759"/>
<feature type="region of interest" description="Disordered" evidence="2">
    <location>
        <begin position="1"/>
        <end position="77"/>
    </location>
</feature>
<organism evidence="4 5">
    <name type="scientific">Rickenella mellea</name>
    <dbReference type="NCBI Taxonomy" id="50990"/>
    <lineage>
        <taxon>Eukaryota</taxon>
        <taxon>Fungi</taxon>
        <taxon>Dikarya</taxon>
        <taxon>Basidiomycota</taxon>
        <taxon>Agaricomycotina</taxon>
        <taxon>Agaricomycetes</taxon>
        <taxon>Hymenochaetales</taxon>
        <taxon>Rickenellaceae</taxon>
        <taxon>Rickenella</taxon>
    </lineage>
</organism>
<dbReference type="VEuPathDB" id="FungiDB:BD410DRAFT_847102"/>
<keyword evidence="5" id="KW-1185">Reference proteome</keyword>
<feature type="compositionally biased region" description="Low complexity" evidence="2">
    <location>
        <begin position="1"/>
        <end position="15"/>
    </location>
</feature>
<evidence type="ECO:0000313" key="5">
    <source>
        <dbReference type="Proteomes" id="UP000294933"/>
    </source>
</evidence>
<name>A0A4Y7PE19_9AGAM</name>
<sequence>MQASSSAGPSPASSRSTKRPKEKRDSTAPPNKRFRFLDLLAADDGEEEEEEAEEEDEEEEVGDAGDDFVTPDDEEVRLTEHDFINDSLDEARERAEAEAEAEHAQELAAGIVERHSKAYGKGKQREVVEDDGEEGLSKTDEYFLDHWQAVHGGDTVGGYRTFKMKIKFGKAKTAAEQLLDVAHKKTIPCRIFALDVDPNFIYIQANQSGLLDLRRFLAKGYVNFTHFIQQATFLVPADEVPALLRTTISNIYLSTDWVRVIRGTYGGDVAFLVGVESEENLTVKIACVPRLGGRGSPRKLMDMEDVVGEPDVYIKDRKEYMRGLHLYVVKIQNLKPLVSPPLIDLMPFLESKAGKVITKDIAARLLQADDRVKIIAGDFVGLRGIIVDRNGPAITVDRGDGVPESGRYIIAMATQAEKFFEQGDTVKVFWGRLRMVEGIVVTYNEADEMVTFFNKVENVRQYLLLFYCIC</sequence>
<evidence type="ECO:0000313" key="4">
    <source>
        <dbReference type="EMBL" id="TDL13291.1"/>
    </source>
</evidence>
<dbReference type="InterPro" id="IPR005824">
    <property type="entry name" value="KOW"/>
</dbReference>
<dbReference type="SMART" id="SM00739">
    <property type="entry name" value="KOW"/>
    <property type="match status" value="3"/>
</dbReference>
<keyword evidence="1" id="KW-0175">Coiled coil</keyword>
<dbReference type="GO" id="GO:0032784">
    <property type="term" value="P:regulation of DNA-templated transcription elongation"/>
    <property type="evidence" value="ECO:0007669"/>
    <property type="project" value="InterPro"/>
</dbReference>
<dbReference type="AlphaFoldDB" id="A0A4Y7PE19"/>
<feature type="domain" description="KOW" evidence="3">
    <location>
        <begin position="365"/>
        <end position="392"/>
    </location>
</feature>
<dbReference type="GO" id="GO:0032044">
    <property type="term" value="C:DSIF complex"/>
    <property type="evidence" value="ECO:0007669"/>
    <property type="project" value="TreeGrafter"/>
</dbReference>
<feature type="compositionally biased region" description="Acidic residues" evidence="2">
    <location>
        <begin position="41"/>
        <end position="75"/>
    </location>
</feature>
<dbReference type="STRING" id="50990.A0A4Y7PE19"/>
<dbReference type="Proteomes" id="UP000294933">
    <property type="component" value="Unassembled WGS sequence"/>
</dbReference>
<dbReference type="PANTHER" id="PTHR11125">
    <property type="entry name" value="SUPPRESSOR OF TY 5"/>
    <property type="match status" value="1"/>
</dbReference>
<gene>
    <name evidence="4" type="ORF">BD410DRAFT_847102</name>
</gene>
<feature type="coiled-coil region" evidence="1">
    <location>
        <begin position="85"/>
        <end position="114"/>
    </location>
</feature>
<feature type="domain" description="KOW" evidence="3">
    <location>
        <begin position="419"/>
        <end position="446"/>
    </location>
</feature>